<dbReference type="SMART" id="SM00112">
    <property type="entry name" value="CA"/>
    <property type="match status" value="1"/>
</dbReference>
<name>A0A067QPR0_ZOONE</name>
<dbReference type="Gene3D" id="2.60.40.60">
    <property type="entry name" value="Cadherins"/>
    <property type="match status" value="1"/>
</dbReference>
<dbReference type="GO" id="GO:0016342">
    <property type="term" value="C:catenin complex"/>
    <property type="evidence" value="ECO:0007669"/>
    <property type="project" value="TreeGrafter"/>
</dbReference>
<dbReference type="Proteomes" id="UP000027135">
    <property type="component" value="Unassembled WGS sequence"/>
</dbReference>
<accession>A0A067QPR0</accession>
<keyword evidence="2 10" id="KW-0812">Transmembrane</keyword>
<dbReference type="GO" id="GO:0008013">
    <property type="term" value="F:beta-catenin binding"/>
    <property type="evidence" value="ECO:0007669"/>
    <property type="project" value="TreeGrafter"/>
</dbReference>
<dbReference type="InterPro" id="IPR002126">
    <property type="entry name" value="Cadherin-like_dom"/>
</dbReference>
<organism evidence="12 13">
    <name type="scientific">Zootermopsis nevadensis</name>
    <name type="common">Dampwood termite</name>
    <dbReference type="NCBI Taxonomy" id="136037"/>
    <lineage>
        <taxon>Eukaryota</taxon>
        <taxon>Metazoa</taxon>
        <taxon>Ecdysozoa</taxon>
        <taxon>Arthropoda</taxon>
        <taxon>Hexapoda</taxon>
        <taxon>Insecta</taxon>
        <taxon>Pterygota</taxon>
        <taxon>Neoptera</taxon>
        <taxon>Polyneoptera</taxon>
        <taxon>Dictyoptera</taxon>
        <taxon>Blattodea</taxon>
        <taxon>Blattoidea</taxon>
        <taxon>Termitoidae</taxon>
        <taxon>Termopsidae</taxon>
        <taxon>Zootermopsis</taxon>
    </lineage>
</organism>
<keyword evidence="3" id="KW-0732">Signal</keyword>
<dbReference type="GO" id="GO:0016477">
    <property type="term" value="P:cell migration"/>
    <property type="evidence" value="ECO:0007669"/>
    <property type="project" value="TreeGrafter"/>
</dbReference>
<evidence type="ECO:0000256" key="8">
    <source>
        <dbReference type="PROSITE-ProRule" id="PRU00043"/>
    </source>
</evidence>
<keyword evidence="4" id="KW-0677">Repeat</keyword>
<dbReference type="InParanoid" id="A0A067QPR0"/>
<dbReference type="GO" id="GO:0044331">
    <property type="term" value="P:cell-cell adhesion mediated by cadherin"/>
    <property type="evidence" value="ECO:0007669"/>
    <property type="project" value="TreeGrafter"/>
</dbReference>
<evidence type="ECO:0000256" key="4">
    <source>
        <dbReference type="ARBA" id="ARBA00022737"/>
    </source>
</evidence>
<evidence type="ECO:0000256" key="6">
    <source>
        <dbReference type="ARBA" id="ARBA00022989"/>
    </source>
</evidence>
<protein>
    <submittedName>
        <fullName evidence="12">Cadherin-related tumor suppressor</fullName>
    </submittedName>
</protein>
<feature type="transmembrane region" description="Helical" evidence="10">
    <location>
        <begin position="612"/>
        <end position="637"/>
    </location>
</feature>
<evidence type="ECO:0000256" key="2">
    <source>
        <dbReference type="ARBA" id="ARBA00022692"/>
    </source>
</evidence>
<dbReference type="GO" id="GO:0005912">
    <property type="term" value="C:adherens junction"/>
    <property type="evidence" value="ECO:0007669"/>
    <property type="project" value="TreeGrafter"/>
</dbReference>
<evidence type="ECO:0000256" key="10">
    <source>
        <dbReference type="SAM" id="Phobius"/>
    </source>
</evidence>
<dbReference type="PANTHER" id="PTHR24027:SF422">
    <property type="entry name" value="CADHERIN DOMAIN-CONTAINING PROTEIN"/>
    <property type="match status" value="1"/>
</dbReference>
<sequence>MCTCPACPTEVTQCPELTTQSVECPPCSTEDITSTSSSFPSGTTEACICTTEVTYFPCENITTVTSTDKTTDPSEPCDCTSVTTECSEGTTETASNDTTEPTTSTECTPCDCSSVTADSTQTTEVTSEGEPGESTTTEESTPCAQSTTPLAPCGDVTAPPEKKWIRFRDPDAAVSVYSQQIGYIKTMSAFCSHDCTIEYHIEDGSLSDSLFIDPENGRINVTQNISEAGHFYVTAVTVIEEVLYDDRTRVHLNVMNLQPCSNGSQWTHSLAVKRIQEGLNVPYTLEKCDFGNGCQCTLESVIPEKAREYFTVGEEVILNNVIDREDENLFPDQSNTDIILHLEVNCESSTGIKTLSDLWNIRPQSTIDEVGSIEYNALRTVIVLKIEDENDNRPEFSTIASPLTVGYPNAEITRQLLPPFLTQVQAADIDEGENARIRYSLLPADQFAIREETGVIYPIAGAFKYEDTRFTVHASDAEGEGEPLEVNVKILNHDNLLVVKVAESILEDTNAILQKISSITEYNVKSLSAAVIADDDDDDDDTSYRQLGNLKSTRNSGGSILWLVVYGLNSREELVHSSDIKLHLDGQPEFKAETWTSVNNGGDGDGSSDMGLLPAVIALSVILAILLGGAVVVYVLYIRPKRDKDQDYYDRFLTSDRHSSASSLEGNGVVSTAEDKSNPLENVQFSSTMKETEPPPVASTILPRITTTEPDQELSNCTVLGDFDHGATDDFRGTSGEDVSENEDVKDEMTRRKSVVTFNDNVERIEIERL</sequence>
<feature type="compositionally biased region" description="Low complexity" evidence="9">
    <location>
        <begin position="122"/>
        <end position="142"/>
    </location>
</feature>
<feature type="domain" description="Cadherin" evidence="11">
    <location>
        <begin position="421"/>
        <end position="505"/>
    </location>
</feature>
<dbReference type="GO" id="GO:0034332">
    <property type="term" value="P:adherens junction organization"/>
    <property type="evidence" value="ECO:0007669"/>
    <property type="project" value="TreeGrafter"/>
</dbReference>
<evidence type="ECO:0000256" key="7">
    <source>
        <dbReference type="ARBA" id="ARBA00023136"/>
    </source>
</evidence>
<dbReference type="EMBL" id="KK853097">
    <property type="protein sequence ID" value="KDR11441.1"/>
    <property type="molecule type" value="Genomic_DNA"/>
</dbReference>
<dbReference type="SUPFAM" id="SSF49313">
    <property type="entry name" value="Cadherin-like"/>
    <property type="match status" value="1"/>
</dbReference>
<dbReference type="GO" id="GO:0045296">
    <property type="term" value="F:cadherin binding"/>
    <property type="evidence" value="ECO:0007669"/>
    <property type="project" value="TreeGrafter"/>
</dbReference>
<proteinExistence type="predicted"/>
<keyword evidence="13" id="KW-1185">Reference proteome</keyword>
<keyword evidence="5 8" id="KW-0106">Calcium</keyword>
<feature type="region of interest" description="Disordered" evidence="9">
    <location>
        <begin position="727"/>
        <end position="748"/>
    </location>
</feature>
<evidence type="ECO:0000256" key="9">
    <source>
        <dbReference type="SAM" id="MobiDB-lite"/>
    </source>
</evidence>
<dbReference type="PROSITE" id="PS50268">
    <property type="entry name" value="CADHERIN_2"/>
    <property type="match status" value="1"/>
</dbReference>
<dbReference type="GO" id="GO:0016339">
    <property type="term" value="P:calcium-dependent cell-cell adhesion via plasma membrane cell adhesion molecules"/>
    <property type="evidence" value="ECO:0007669"/>
    <property type="project" value="TreeGrafter"/>
</dbReference>
<dbReference type="eggNOG" id="KOG1219">
    <property type="taxonomic scope" value="Eukaryota"/>
</dbReference>
<feature type="region of interest" description="Disordered" evidence="9">
    <location>
        <begin position="114"/>
        <end position="156"/>
    </location>
</feature>
<evidence type="ECO:0000313" key="13">
    <source>
        <dbReference type="Proteomes" id="UP000027135"/>
    </source>
</evidence>
<dbReference type="AlphaFoldDB" id="A0A067QPR0"/>
<dbReference type="CDD" id="cd11304">
    <property type="entry name" value="Cadherin_repeat"/>
    <property type="match status" value="1"/>
</dbReference>
<evidence type="ECO:0000256" key="3">
    <source>
        <dbReference type="ARBA" id="ARBA00022729"/>
    </source>
</evidence>
<keyword evidence="6 10" id="KW-1133">Transmembrane helix</keyword>
<reference evidence="12 13" key="1">
    <citation type="journal article" date="2014" name="Nat. Commun.">
        <title>Molecular traces of alternative social organization in a termite genome.</title>
        <authorList>
            <person name="Terrapon N."/>
            <person name="Li C."/>
            <person name="Robertson H.M."/>
            <person name="Ji L."/>
            <person name="Meng X."/>
            <person name="Booth W."/>
            <person name="Chen Z."/>
            <person name="Childers C.P."/>
            <person name="Glastad K.M."/>
            <person name="Gokhale K."/>
            <person name="Gowin J."/>
            <person name="Gronenberg W."/>
            <person name="Hermansen R.A."/>
            <person name="Hu H."/>
            <person name="Hunt B.G."/>
            <person name="Huylmans A.K."/>
            <person name="Khalil S.M."/>
            <person name="Mitchell R.D."/>
            <person name="Munoz-Torres M.C."/>
            <person name="Mustard J.A."/>
            <person name="Pan H."/>
            <person name="Reese J.T."/>
            <person name="Scharf M.E."/>
            <person name="Sun F."/>
            <person name="Vogel H."/>
            <person name="Xiao J."/>
            <person name="Yang W."/>
            <person name="Yang Z."/>
            <person name="Yang Z."/>
            <person name="Zhou J."/>
            <person name="Zhu J."/>
            <person name="Brent C.S."/>
            <person name="Elsik C.G."/>
            <person name="Goodisman M.A."/>
            <person name="Liberles D.A."/>
            <person name="Roe R.M."/>
            <person name="Vargo E.L."/>
            <person name="Vilcinskas A."/>
            <person name="Wang J."/>
            <person name="Bornberg-Bauer E."/>
            <person name="Korb J."/>
            <person name="Zhang G."/>
            <person name="Liebig J."/>
        </authorList>
    </citation>
    <scope>NUCLEOTIDE SEQUENCE [LARGE SCALE GENOMIC DNA]</scope>
    <source>
        <tissue evidence="12">Whole organism</tissue>
    </source>
</reference>
<keyword evidence="7 10" id="KW-0472">Membrane</keyword>
<dbReference type="PANTHER" id="PTHR24027">
    <property type="entry name" value="CADHERIN-23"/>
    <property type="match status" value="1"/>
</dbReference>
<comment type="subcellular location">
    <subcellularLocation>
        <location evidence="1">Membrane</location>
        <topology evidence="1">Single-pass membrane protein</topology>
    </subcellularLocation>
</comment>
<evidence type="ECO:0000256" key="1">
    <source>
        <dbReference type="ARBA" id="ARBA00004167"/>
    </source>
</evidence>
<dbReference type="GO" id="GO:0000902">
    <property type="term" value="P:cell morphogenesis"/>
    <property type="evidence" value="ECO:0007669"/>
    <property type="project" value="TreeGrafter"/>
</dbReference>
<dbReference type="InterPro" id="IPR015919">
    <property type="entry name" value="Cadherin-like_sf"/>
</dbReference>
<gene>
    <name evidence="12" type="ORF">L798_13447</name>
</gene>
<evidence type="ECO:0000313" key="12">
    <source>
        <dbReference type="EMBL" id="KDR11441.1"/>
    </source>
</evidence>
<dbReference type="GO" id="GO:0007156">
    <property type="term" value="P:homophilic cell adhesion via plasma membrane adhesion molecules"/>
    <property type="evidence" value="ECO:0007669"/>
    <property type="project" value="InterPro"/>
</dbReference>
<evidence type="ECO:0000259" key="11">
    <source>
        <dbReference type="PROSITE" id="PS50268"/>
    </source>
</evidence>
<evidence type="ECO:0000256" key="5">
    <source>
        <dbReference type="ARBA" id="ARBA00022837"/>
    </source>
</evidence>
<dbReference type="GO" id="GO:0007043">
    <property type="term" value="P:cell-cell junction assembly"/>
    <property type="evidence" value="ECO:0007669"/>
    <property type="project" value="TreeGrafter"/>
</dbReference>
<dbReference type="GO" id="GO:0005509">
    <property type="term" value="F:calcium ion binding"/>
    <property type="evidence" value="ECO:0007669"/>
    <property type="project" value="UniProtKB-UniRule"/>
</dbReference>
<dbReference type="InterPro" id="IPR039808">
    <property type="entry name" value="Cadherin"/>
</dbReference>